<dbReference type="InterPro" id="IPR015683">
    <property type="entry name" value="Ionotropic_Glu_rcpt"/>
</dbReference>
<evidence type="ECO:0000256" key="2">
    <source>
        <dbReference type="ARBA" id="ARBA00022448"/>
    </source>
</evidence>
<evidence type="ECO:0000256" key="6">
    <source>
        <dbReference type="ARBA" id="ARBA00023136"/>
    </source>
</evidence>
<dbReference type="AlphaFoldDB" id="Q7U857"/>
<dbReference type="InterPro" id="IPR001638">
    <property type="entry name" value="Solute-binding_3/MltF_N"/>
</dbReference>
<evidence type="ECO:0000259" key="11">
    <source>
        <dbReference type="SMART" id="SM00062"/>
    </source>
</evidence>
<dbReference type="SMART" id="SM00079">
    <property type="entry name" value="PBPe"/>
    <property type="match status" value="1"/>
</dbReference>
<feature type="transmembrane region" description="Helical" evidence="10">
    <location>
        <begin position="205"/>
        <end position="230"/>
    </location>
</feature>
<reference evidence="13 14" key="1">
    <citation type="journal article" date="2003" name="Nature">
        <title>The genome of a motile marine Synechococcus.</title>
        <authorList>
            <person name="Palenik B."/>
            <person name="Brahamsha B."/>
            <person name="Larimer F."/>
            <person name="Land M."/>
            <person name="Hauser L."/>
            <person name="Chain P."/>
            <person name="Lamerdin J."/>
            <person name="Regala W."/>
            <person name="Allen E.A."/>
            <person name="McCarren J."/>
            <person name="Paulsen I."/>
            <person name="Dufresne A."/>
            <person name="Partensky F."/>
            <person name="Webb E."/>
            <person name="Waterbury J."/>
        </authorList>
    </citation>
    <scope>NUCLEOTIDE SEQUENCE [LARGE SCALE GENOMIC DNA]</scope>
    <source>
        <strain evidence="13 14">WH8102</strain>
    </source>
</reference>
<dbReference type="eggNOG" id="COG0834">
    <property type="taxonomic scope" value="Bacteria"/>
</dbReference>
<keyword evidence="14" id="KW-1185">Reference proteome</keyword>
<evidence type="ECO:0000256" key="3">
    <source>
        <dbReference type="ARBA" id="ARBA00022692"/>
    </source>
</evidence>
<dbReference type="KEGG" id="syw:SYNW0767"/>
<dbReference type="GO" id="GO:0016020">
    <property type="term" value="C:membrane"/>
    <property type="evidence" value="ECO:0007669"/>
    <property type="project" value="UniProtKB-SubCell"/>
</dbReference>
<dbReference type="Proteomes" id="UP000001422">
    <property type="component" value="Chromosome"/>
</dbReference>
<dbReference type="STRING" id="84588.SYNW0767"/>
<dbReference type="SUPFAM" id="SSF53850">
    <property type="entry name" value="Periplasmic binding protein-like II"/>
    <property type="match status" value="1"/>
</dbReference>
<accession>Q7U857</accession>
<organism evidence="13 14">
    <name type="scientific">Parasynechococcus marenigrum (strain WH8102)</name>
    <dbReference type="NCBI Taxonomy" id="84588"/>
    <lineage>
        <taxon>Bacteria</taxon>
        <taxon>Bacillati</taxon>
        <taxon>Cyanobacteriota</taxon>
        <taxon>Cyanophyceae</taxon>
        <taxon>Synechococcales</taxon>
        <taxon>Prochlorococcaceae</taxon>
        <taxon>Parasynechococcus</taxon>
        <taxon>Parasynechococcus marenigrum</taxon>
    </lineage>
</organism>
<keyword evidence="3 10" id="KW-0812">Transmembrane</keyword>
<dbReference type="PANTHER" id="PTHR18966">
    <property type="entry name" value="IONOTROPIC GLUTAMATE RECEPTOR"/>
    <property type="match status" value="1"/>
</dbReference>
<dbReference type="Gene3D" id="3.40.190.10">
    <property type="entry name" value="Periplasmic binding protein-like II"/>
    <property type="match status" value="3"/>
</dbReference>
<keyword evidence="2" id="KW-0813">Transport</keyword>
<evidence type="ECO:0000256" key="10">
    <source>
        <dbReference type="SAM" id="Phobius"/>
    </source>
</evidence>
<keyword evidence="7" id="KW-0675">Receptor</keyword>
<keyword evidence="4 10" id="KW-1133">Transmembrane helix</keyword>
<dbReference type="InterPro" id="IPR001320">
    <property type="entry name" value="Iontro_rcpt_C"/>
</dbReference>
<evidence type="ECO:0000256" key="8">
    <source>
        <dbReference type="ARBA" id="ARBA00023180"/>
    </source>
</evidence>
<name>Q7U857_PARMW</name>
<dbReference type="SMART" id="SM00062">
    <property type="entry name" value="PBPb"/>
    <property type="match status" value="1"/>
</dbReference>
<feature type="transmembrane region" description="Helical" evidence="10">
    <location>
        <begin position="168"/>
        <end position="190"/>
    </location>
</feature>
<dbReference type="GO" id="GO:0015276">
    <property type="term" value="F:ligand-gated monoatomic ion channel activity"/>
    <property type="evidence" value="ECO:0007669"/>
    <property type="project" value="InterPro"/>
</dbReference>
<dbReference type="Pfam" id="PF00060">
    <property type="entry name" value="Lig_chan"/>
    <property type="match status" value="1"/>
</dbReference>
<evidence type="ECO:0000256" key="1">
    <source>
        <dbReference type="ARBA" id="ARBA00004141"/>
    </source>
</evidence>
<evidence type="ECO:0000313" key="14">
    <source>
        <dbReference type="Proteomes" id="UP000001422"/>
    </source>
</evidence>
<dbReference type="RefSeq" id="WP_011127632.1">
    <property type="nucleotide sequence ID" value="NC_005070.1"/>
</dbReference>
<feature type="domain" description="Solute-binding protein family 3/N-terminal" evidence="11">
    <location>
        <begin position="25"/>
        <end position="356"/>
    </location>
</feature>
<dbReference type="Pfam" id="PF00497">
    <property type="entry name" value="SBP_bac_3"/>
    <property type="match status" value="1"/>
</dbReference>
<sequence length="356" mass="38352">MKRSAVAVGLLLGLQFLLPPLMARTLKVGVSGSAPFVIQEEGGSSGISLQVWRRIAEDNNLSYRLIQQATPQKGILALNDGEIDLLVGPISVTPDRLNLPGVDFTQPYFIGKEGILLPLKPSTLLNRLQVFLGWAVLSSVLVLITVLLVVGSLIWLAERRSNSEQFPAQPLPGIASGMWFALVTLTTVGYGDKAPITRIGRGLTAIWMVTSLIAVSSLTASLASAFTLFLSGDTNNSITDPAQLSGQRAAVLEGTSGAELARQRNMRIVPAKTLTAAIDHVLMNRAEAVIFDRPAIRFHLKNNPELAVQLAPFTLAEQTYGFAFRTGDPLRTPLNISILKLQRSGAVEAISKRLLN</sequence>
<protein>
    <submittedName>
        <fullName evidence="13">Possible ligand gated channel (GIC family)</fullName>
    </submittedName>
</protein>
<dbReference type="HOGENOM" id="CLU_019602_21_1_3"/>
<keyword evidence="5" id="KW-0406">Ion transport</keyword>
<evidence type="ECO:0000259" key="12">
    <source>
        <dbReference type="SMART" id="SM00079"/>
    </source>
</evidence>
<dbReference type="SUPFAM" id="SSF81324">
    <property type="entry name" value="Voltage-gated potassium channels"/>
    <property type="match status" value="1"/>
</dbReference>
<evidence type="ECO:0000256" key="4">
    <source>
        <dbReference type="ARBA" id="ARBA00022989"/>
    </source>
</evidence>
<comment type="subcellular location">
    <subcellularLocation>
        <location evidence="1">Membrane</location>
        <topology evidence="1">Multi-pass membrane protein</topology>
    </subcellularLocation>
</comment>
<keyword evidence="8" id="KW-0325">Glycoprotein</keyword>
<evidence type="ECO:0000313" key="13">
    <source>
        <dbReference type="EMBL" id="CAE07282.1"/>
    </source>
</evidence>
<proteinExistence type="predicted"/>
<gene>
    <name evidence="13" type="ordered locus">SYNW0767</name>
</gene>
<dbReference type="Gene3D" id="1.10.287.70">
    <property type="match status" value="1"/>
</dbReference>
<feature type="transmembrane region" description="Helical" evidence="10">
    <location>
        <begin position="131"/>
        <end position="156"/>
    </location>
</feature>
<feature type="domain" description="Ionotropic glutamate receptor C-terminal" evidence="12">
    <location>
        <begin position="25"/>
        <end position="356"/>
    </location>
</feature>
<keyword evidence="9" id="KW-0407">Ion channel</keyword>
<dbReference type="EMBL" id="BX569691">
    <property type="protein sequence ID" value="CAE07282.1"/>
    <property type="molecule type" value="Genomic_DNA"/>
</dbReference>
<evidence type="ECO:0000256" key="9">
    <source>
        <dbReference type="ARBA" id="ARBA00023303"/>
    </source>
</evidence>
<keyword evidence="6 10" id="KW-0472">Membrane</keyword>
<evidence type="ECO:0000256" key="5">
    <source>
        <dbReference type="ARBA" id="ARBA00023065"/>
    </source>
</evidence>
<evidence type="ECO:0000256" key="7">
    <source>
        <dbReference type="ARBA" id="ARBA00023170"/>
    </source>
</evidence>